<feature type="repeat" description="ANK" evidence="3">
    <location>
        <begin position="137"/>
        <end position="169"/>
    </location>
</feature>
<feature type="repeat" description="ANK" evidence="3">
    <location>
        <begin position="303"/>
        <end position="335"/>
    </location>
</feature>
<keyword evidence="5" id="KW-1133">Transmembrane helix</keyword>
<reference evidence="6 7" key="1">
    <citation type="submission" date="2016-02" db="EMBL/GenBank/DDBJ databases">
        <title>Genome analysis of coral dinoflagellate symbionts highlights evolutionary adaptations to a symbiotic lifestyle.</title>
        <authorList>
            <person name="Aranda M."/>
            <person name="Li Y."/>
            <person name="Liew Y.J."/>
            <person name="Baumgarten S."/>
            <person name="Simakov O."/>
            <person name="Wilson M."/>
            <person name="Piel J."/>
            <person name="Ashoor H."/>
            <person name="Bougouffa S."/>
            <person name="Bajic V.B."/>
            <person name="Ryu T."/>
            <person name="Ravasi T."/>
            <person name="Bayer T."/>
            <person name="Micklem G."/>
            <person name="Kim H."/>
            <person name="Bhak J."/>
            <person name="Lajeunesse T.C."/>
            <person name="Voolstra C.R."/>
        </authorList>
    </citation>
    <scope>NUCLEOTIDE SEQUENCE [LARGE SCALE GENOMIC DNA]</scope>
    <source>
        <strain evidence="6 7">CCMP2467</strain>
    </source>
</reference>
<evidence type="ECO:0000313" key="6">
    <source>
        <dbReference type="EMBL" id="OLP96647.1"/>
    </source>
</evidence>
<dbReference type="InterPro" id="IPR036770">
    <property type="entry name" value="Ankyrin_rpt-contain_sf"/>
</dbReference>
<evidence type="ECO:0000313" key="7">
    <source>
        <dbReference type="Proteomes" id="UP000186817"/>
    </source>
</evidence>
<keyword evidence="1" id="KW-0677">Repeat</keyword>
<dbReference type="PROSITE" id="PS50088">
    <property type="entry name" value="ANK_REPEAT"/>
    <property type="match status" value="9"/>
</dbReference>
<feature type="repeat" description="ANK" evidence="3">
    <location>
        <begin position="588"/>
        <end position="611"/>
    </location>
</feature>
<evidence type="ECO:0000256" key="2">
    <source>
        <dbReference type="ARBA" id="ARBA00023043"/>
    </source>
</evidence>
<dbReference type="Proteomes" id="UP000186817">
    <property type="component" value="Unassembled WGS sequence"/>
</dbReference>
<dbReference type="PANTHER" id="PTHR24123">
    <property type="entry name" value="ANKYRIN REPEAT-CONTAINING"/>
    <property type="match status" value="1"/>
</dbReference>
<feature type="repeat" description="ANK" evidence="3">
    <location>
        <begin position="373"/>
        <end position="405"/>
    </location>
</feature>
<sequence>MSSSNDSEQQNRKRNRTDSHIYLEGIEKVRSMSTARIASCDRIHEAAHTGRRSSLKNLAEKGIAVDERNDKGRTALQFAAEAGHHHIVDDLLGQQADVNAKDERGQTVLHFAAMGGFDGMGTRLVSFHAEVHAKSNKGETALHFAVTHERKACMKELLAERADVNAPDQQGLTALHLATEKSEFDYMKRLIDRQADVDALSKERWAPIHYAAKTGSRPVTKTLLDAKSDLNLATSNGETPLLLASAKHGYEPMVALLLERKADPNACDTAIGTALHHAAKRGDVIVAGKLVDSGANVNGKNKEEKTALHVAAQEKHVRLLDRLLEMKADARSCDRSGFTALHFAAISGSLKVGKSLLGDHAAGSTLVNLSSKKAVTALHLAAKAGHADFVLLLLEKGANVKLADKKGYTALHHAVQNDAQHTTAPTVRVVSCLLQWNADTSFMTEDGRTAFDLSLEEHDDLGWKLLPESFANIKSIPCLNNLFSSSAKEGDTSSAGHKALVQVLLKKKAEPKIQDGEGRLAFDLAENFDFDLKFDLLPDQSVSTGSLNINDRRSVIDFFHSVVQAGDTELVGNLLEKGVQADVSTKETKETSLHLAAKSGHLDVLNKLLEHLGQHSSLPEAVNRKDCRGMTPLHFAADSGRANISQESRSGETPIDLAGSSLSAIFDKTKDLFICLVESAGQQAVDLLLDWKETAQQRRGQTDLELKRSNLDQMLWAVIAPGIQTSNAAWVVLEEELDLSCQNLFPAPQVRAHLTVLPGFTAADASDCRVLRCIAEASNEAIFQSDAVQALVLAAWQQARLMTAWEILLDFLNVVFLCLASSDILLRKGCCSNSSLWIVFSLHCKRTVEELFEYVSCAFSLGRCSSTNPKGIRRSCVNLENAADLVYLGVGWSALALHLWFEDARAEKPLMSIFCALVWLRALYSLRGESSLGPRLLPILCAVFDTSAFILVTVMCTLAATHAYHMLDVKEPSELYTAFVDVVRLAIFSDFDLSELEGHTRVYNASSEGSWALVDSRPGKLHLWIQCFFYVSGVGISIFLMSLLVAVLAENFELCQERSSALFLRAGAKMILELRSQPWCKIWHVCMKADDQWPPDPPPDYGRKSEAGGLNERRAGSTNTIAKNDRGNKRA</sequence>
<feature type="transmembrane region" description="Helical" evidence="5">
    <location>
        <begin position="1023"/>
        <end position="1049"/>
    </location>
</feature>
<feature type="repeat" description="ANK" evidence="3">
    <location>
        <begin position="273"/>
        <end position="302"/>
    </location>
</feature>
<evidence type="ECO:0000256" key="3">
    <source>
        <dbReference type="PROSITE-ProRule" id="PRU00023"/>
    </source>
</evidence>
<dbReference type="Pfam" id="PF12796">
    <property type="entry name" value="Ank_2"/>
    <property type="match status" value="4"/>
</dbReference>
<dbReference type="Gene3D" id="1.25.40.20">
    <property type="entry name" value="Ankyrin repeat-containing domain"/>
    <property type="match status" value="5"/>
</dbReference>
<feature type="transmembrane region" description="Helical" evidence="5">
    <location>
        <begin position="936"/>
        <end position="960"/>
    </location>
</feature>
<dbReference type="SMART" id="SM00248">
    <property type="entry name" value="ANK"/>
    <property type="match status" value="16"/>
</dbReference>
<organism evidence="6 7">
    <name type="scientific">Symbiodinium microadriaticum</name>
    <name type="common">Dinoflagellate</name>
    <name type="synonym">Zooxanthella microadriatica</name>
    <dbReference type="NCBI Taxonomy" id="2951"/>
    <lineage>
        <taxon>Eukaryota</taxon>
        <taxon>Sar</taxon>
        <taxon>Alveolata</taxon>
        <taxon>Dinophyceae</taxon>
        <taxon>Suessiales</taxon>
        <taxon>Symbiodiniaceae</taxon>
        <taxon>Symbiodinium</taxon>
    </lineage>
</organism>
<dbReference type="OrthoDB" id="448960at2759"/>
<gene>
    <name evidence="6" type="ORF">AK812_SmicGene21106</name>
</gene>
<dbReference type="InterPro" id="IPR051165">
    <property type="entry name" value="Multifunctional_ANK_Repeat"/>
</dbReference>
<dbReference type="EMBL" id="LSRX01000459">
    <property type="protein sequence ID" value="OLP96647.1"/>
    <property type="molecule type" value="Genomic_DNA"/>
</dbReference>
<dbReference type="PROSITE" id="PS50297">
    <property type="entry name" value="ANK_REP_REGION"/>
    <property type="match status" value="8"/>
</dbReference>
<evidence type="ECO:0000256" key="5">
    <source>
        <dbReference type="SAM" id="Phobius"/>
    </source>
</evidence>
<proteinExistence type="predicted"/>
<feature type="region of interest" description="Disordered" evidence="4">
    <location>
        <begin position="1092"/>
        <end position="1131"/>
    </location>
</feature>
<dbReference type="PANTHER" id="PTHR24123:SF33">
    <property type="entry name" value="PROTEIN HOS4"/>
    <property type="match status" value="1"/>
</dbReference>
<keyword evidence="7" id="KW-1185">Reference proteome</keyword>
<feature type="repeat" description="ANK" evidence="3">
    <location>
        <begin position="170"/>
        <end position="202"/>
    </location>
</feature>
<dbReference type="AlphaFoldDB" id="A0A1Q9DN89"/>
<dbReference type="SUPFAM" id="SSF48403">
    <property type="entry name" value="Ankyrin repeat"/>
    <property type="match status" value="2"/>
</dbReference>
<keyword evidence="5" id="KW-0812">Transmembrane</keyword>
<accession>A0A1Q9DN89</accession>
<evidence type="ECO:0000256" key="4">
    <source>
        <dbReference type="SAM" id="MobiDB-lite"/>
    </source>
</evidence>
<comment type="caution">
    <text evidence="6">The sequence shown here is derived from an EMBL/GenBank/DDBJ whole genome shotgun (WGS) entry which is preliminary data.</text>
</comment>
<feature type="repeat" description="ANK" evidence="3">
    <location>
        <begin position="203"/>
        <end position="235"/>
    </location>
</feature>
<keyword evidence="5" id="KW-0472">Membrane</keyword>
<dbReference type="Pfam" id="PF00023">
    <property type="entry name" value="Ank"/>
    <property type="match status" value="2"/>
</dbReference>
<evidence type="ECO:0000256" key="1">
    <source>
        <dbReference type="ARBA" id="ARBA00022737"/>
    </source>
</evidence>
<feature type="repeat" description="ANK" evidence="3">
    <location>
        <begin position="71"/>
        <end position="103"/>
    </location>
</feature>
<protein>
    <submittedName>
        <fullName evidence="6">Uncharacterized protein</fullName>
    </submittedName>
</protein>
<dbReference type="InterPro" id="IPR002110">
    <property type="entry name" value="Ankyrin_rpt"/>
</dbReference>
<feature type="repeat" description="ANK" evidence="3">
    <location>
        <begin position="236"/>
        <end position="269"/>
    </location>
</feature>
<keyword evidence="2 3" id="KW-0040">ANK repeat</keyword>
<name>A0A1Q9DN89_SYMMI</name>
<feature type="compositionally biased region" description="Basic and acidic residues" evidence="4">
    <location>
        <begin position="1101"/>
        <end position="1115"/>
    </location>
</feature>